<evidence type="ECO:0000313" key="2">
    <source>
        <dbReference type="EMBL" id="KAF9516811.1"/>
    </source>
</evidence>
<keyword evidence="3" id="KW-1185">Reference proteome</keyword>
<dbReference type="AlphaFoldDB" id="A0A9P6B5R6"/>
<reference evidence="2" key="1">
    <citation type="journal article" date="2020" name="Nat. Commun.">
        <title>Large-scale genome sequencing of mycorrhizal fungi provides insights into the early evolution of symbiotic traits.</title>
        <authorList>
            <person name="Miyauchi S."/>
            <person name="Kiss E."/>
            <person name="Kuo A."/>
            <person name="Drula E."/>
            <person name="Kohler A."/>
            <person name="Sanchez-Garcia M."/>
            <person name="Morin E."/>
            <person name="Andreopoulos B."/>
            <person name="Barry K.W."/>
            <person name="Bonito G."/>
            <person name="Buee M."/>
            <person name="Carver A."/>
            <person name="Chen C."/>
            <person name="Cichocki N."/>
            <person name="Clum A."/>
            <person name="Culley D."/>
            <person name="Crous P.W."/>
            <person name="Fauchery L."/>
            <person name="Girlanda M."/>
            <person name="Hayes R.D."/>
            <person name="Keri Z."/>
            <person name="LaButti K."/>
            <person name="Lipzen A."/>
            <person name="Lombard V."/>
            <person name="Magnuson J."/>
            <person name="Maillard F."/>
            <person name="Murat C."/>
            <person name="Nolan M."/>
            <person name="Ohm R.A."/>
            <person name="Pangilinan J."/>
            <person name="Pereira M.F."/>
            <person name="Perotto S."/>
            <person name="Peter M."/>
            <person name="Pfister S."/>
            <person name="Riley R."/>
            <person name="Sitrit Y."/>
            <person name="Stielow J.B."/>
            <person name="Szollosi G."/>
            <person name="Zifcakova L."/>
            <person name="Stursova M."/>
            <person name="Spatafora J.W."/>
            <person name="Tedersoo L."/>
            <person name="Vaario L.M."/>
            <person name="Yamada A."/>
            <person name="Yan M."/>
            <person name="Wang P."/>
            <person name="Xu J."/>
            <person name="Bruns T."/>
            <person name="Baldrian P."/>
            <person name="Vilgalys R."/>
            <person name="Dunand C."/>
            <person name="Henrissat B."/>
            <person name="Grigoriev I.V."/>
            <person name="Hibbett D."/>
            <person name="Nagy L.G."/>
            <person name="Martin F.M."/>
        </authorList>
    </citation>
    <scope>NUCLEOTIDE SEQUENCE</scope>
    <source>
        <strain evidence="2">UP504</strain>
    </source>
</reference>
<proteinExistence type="predicted"/>
<dbReference type="EMBL" id="MU128936">
    <property type="protein sequence ID" value="KAF9516811.1"/>
    <property type="molecule type" value="Genomic_DNA"/>
</dbReference>
<dbReference type="Proteomes" id="UP000886523">
    <property type="component" value="Unassembled WGS sequence"/>
</dbReference>
<organism evidence="2 3">
    <name type="scientific">Hydnum rufescens UP504</name>
    <dbReference type="NCBI Taxonomy" id="1448309"/>
    <lineage>
        <taxon>Eukaryota</taxon>
        <taxon>Fungi</taxon>
        <taxon>Dikarya</taxon>
        <taxon>Basidiomycota</taxon>
        <taxon>Agaricomycotina</taxon>
        <taxon>Agaricomycetes</taxon>
        <taxon>Cantharellales</taxon>
        <taxon>Hydnaceae</taxon>
        <taxon>Hydnum</taxon>
    </lineage>
</organism>
<dbReference type="InterPro" id="IPR036869">
    <property type="entry name" value="J_dom_sf"/>
</dbReference>
<gene>
    <name evidence="2" type="ORF">BS47DRAFT_1340436</name>
</gene>
<feature type="region of interest" description="Disordered" evidence="1">
    <location>
        <begin position="37"/>
        <end position="72"/>
    </location>
</feature>
<dbReference type="OrthoDB" id="1717591at2759"/>
<name>A0A9P6B5R6_9AGAM</name>
<dbReference type="Gene3D" id="1.10.287.110">
    <property type="entry name" value="DnaJ domain"/>
    <property type="match status" value="1"/>
</dbReference>
<evidence type="ECO:0000256" key="1">
    <source>
        <dbReference type="SAM" id="MobiDB-lite"/>
    </source>
</evidence>
<evidence type="ECO:0000313" key="3">
    <source>
        <dbReference type="Proteomes" id="UP000886523"/>
    </source>
</evidence>
<protein>
    <submittedName>
        <fullName evidence="2">Uncharacterized protein</fullName>
    </submittedName>
</protein>
<dbReference type="SUPFAM" id="SSF46565">
    <property type="entry name" value="Chaperone J-domain"/>
    <property type="match status" value="1"/>
</dbReference>
<accession>A0A9P6B5R6</accession>
<sequence length="164" mass="18302">MARRTEANENTEKWFKARDYWEQPPTVDRPAGLRIRQEAMLSGDSGEAATVQISRPQPPPKPKHQTNPPSDAVNCFRNVNDTQDLERIQIEDAVDAKLVAWKGGKENNLITPGQVEIHYMKAIGRVHPDKQCRFSIPPPLFFGGQSDVFVIARLHGYGAGAKDG</sequence>
<comment type="caution">
    <text evidence="2">The sequence shown here is derived from an EMBL/GenBank/DDBJ whole genome shotgun (WGS) entry which is preliminary data.</text>
</comment>